<keyword evidence="2" id="KW-0732">Signal</keyword>
<keyword evidence="5" id="KW-1185">Reference proteome</keyword>
<reference evidence="4 5" key="1">
    <citation type="journal article" date="2019" name="BMC Genomics">
        <title>New insights from Opisthorchis felineus genome: update on genomics of the epidemiologically important liver flukes.</title>
        <authorList>
            <person name="Ershov N.I."/>
            <person name="Mordvinov V.A."/>
            <person name="Prokhortchouk E.B."/>
            <person name="Pakharukova M.Y."/>
            <person name="Gunbin K.V."/>
            <person name="Ustyantsev K."/>
            <person name="Genaev M.A."/>
            <person name="Blinov A.G."/>
            <person name="Mazur A."/>
            <person name="Boulygina E."/>
            <person name="Tsygankova S."/>
            <person name="Khrameeva E."/>
            <person name="Chekanov N."/>
            <person name="Fan G."/>
            <person name="Xiao A."/>
            <person name="Zhang H."/>
            <person name="Xu X."/>
            <person name="Yang H."/>
            <person name="Solovyev V."/>
            <person name="Lee S.M."/>
            <person name="Liu X."/>
            <person name="Afonnikov D.A."/>
            <person name="Skryabin K.G."/>
        </authorList>
    </citation>
    <scope>NUCLEOTIDE SEQUENCE [LARGE SCALE GENOMIC DNA]</scope>
    <source>
        <strain evidence="4">AK-0245</strain>
        <tissue evidence="4">Whole organism</tissue>
    </source>
</reference>
<dbReference type="AlphaFoldDB" id="A0A4S2M973"/>
<accession>A0A4S2M973</accession>
<dbReference type="InterPro" id="IPR008139">
    <property type="entry name" value="SaposinB_dom"/>
</dbReference>
<dbReference type="PROSITE" id="PS50015">
    <property type="entry name" value="SAP_B"/>
    <property type="match status" value="1"/>
</dbReference>
<evidence type="ECO:0000256" key="1">
    <source>
        <dbReference type="ARBA" id="ARBA00023157"/>
    </source>
</evidence>
<feature type="signal peptide" evidence="2">
    <location>
        <begin position="1"/>
        <end position="17"/>
    </location>
</feature>
<dbReference type="SUPFAM" id="SSF47862">
    <property type="entry name" value="Saposin"/>
    <property type="match status" value="1"/>
</dbReference>
<evidence type="ECO:0000313" key="5">
    <source>
        <dbReference type="Proteomes" id="UP000308267"/>
    </source>
</evidence>
<dbReference type="Gene3D" id="1.10.225.10">
    <property type="entry name" value="Saposin-like"/>
    <property type="match status" value="1"/>
</dbReference>
<keyword evidence="1" id="KW-1015">Disulfide bond</keyword>
<evidence type="ECO:0000313" key="4">
    <source>
        <dbReference type="EMBL" id="TGZ71299.1"/>
    </source>
</evidence>
<dbReference type="EMBL" id="SJOL01004738">
    <property type="protein sequence ID" value="TGZ71299.1"/>
    <property type="molecule type" value="Genomic_DNA"/>
</dbReference>
<proteinExistence type="predicted"/>
<feature type="chain" id="PRO_5020306080" description="Saposin B-type domain-containing protein" evidence="2">
    <location>
        <begin position="18"/>
        <end position="108"/>
    </location>
</feature>
<dbReference type="InterPro" id="IPR011001">
    <property type="entry name" value="Saposin-like"/>
</dbReference>
<gene>
    <name evidence="4" type="ORF">CRM22_002725</name>
</gene>
<sequence length="108" mass="11621">MLLTGLILFALALSASAEQQISQIGTQEVHLELSKALCVACKAAVPLIKLAVKFGRSEQSVESSVCSKLGPLSSACHEFMPKLFDFIEHHMDGVSASSLCARFRLCPQ</sequence>
<organism evidence="4 5">
    <name type="scientific">Opisthorchis felineus</name>
    <dbReference type="NCBI Taxonomy" id="147828"/>
    <lineage>
        <taxon>Eukaryota</taxon>
        <taxon>Metazoa</taxon>
        <taxon>Spiralia</taxon>
        <taxon>Lophotrochozoa</taxon>
        <taxon>Platyhelminthes</taxon>
        <taxon>Trematoda</taxon>
        <taxon>Digenea</taxon>
        <taxon>Opisthorchiida</taxon>
        <taxon>Opisthorchiata</taxon>
        <taxon>Opisthorchiidae</taxon>
        <taxon>Opisthorchis</taxon>
    </lineage>
</organism>
<feature type="domain" description="Saposin B-type" evidence="3">
    <location>
        <begin position="34"/>
        <end position="108"/>
    </location>
</feature>
<protein>
    <recommendedName>
        <fullName evidence="3">Saposin B-type domain-containing protein</fullName>
    </recommendedName>
</protein>
<comment type="caution">
    <text evidence="4">The sequence shown here is derived from an EMBL/GenBank/DDBJ whole genome shotgun (WGS) entry which is preliminary data.</text>
</comment>
<dbReference type="Proteomes" id="UP000308267">
    <property type="component" value="Unassembled WGS sequence"/>
</dbReference>
<name>A0A4S2M973_OPIFE</name>
<evidence type="ECO:0000259" key="3">
    <source>
        <dbReference type="PROSITE" id="PS50015"/>
    </source>
</evidence>
<evidence type="ECO:0000256" key="2">
    <source>
        <dbReference type="SAM" id="SignalP"/>
    </source>
</evidence>